<comment type="caution">
    <text evidence="1">The sequence shown here is derived from an EMBL/GenBank/DDBJ whole genome shotgun (WGS) entry which is preliminary data.</text>
</comment>
<dbReference type="Proteomes" id="UP000247480">
    <property type="component" value="Unassembled WGS sequence"/>
</dbReference>
<reference evidence="1 2" key="1">
    <citation type="submission" date="2018-04" db="EMBL/GenBank/DDBJ databases">
        <title>Draft genome sequence of Pseudomonas syringae pv. actinidiae biovar 1 strains isolated from kiwifruit in Kagawa prefecture.</title>
        <authorList>
            <person name="Tabuchi M."/>
            <person name="Saito M."/>
            <person name="Fujiwara S."/>
            <person name="Sasa N."/>
            <person name="Akimitsu K."/>
            <person name="Gomi K."/>
            <person name="Konishi-Sugita S."/>
            <person name="Hamano K."/>
            <person name="Kataoka I."/>
        </authorList>
    </citation>
    <scope>NUCLEOTIDE SEQUENCE [LARGE SCALE GENOMIC DNA]</scope>
    <source>
        <strain evidence="1 2">MAFF212206</strain>
    </source>
</reference>
<name>A0A2V0Q7I8_PSESF</name>
<protein>
    <submittedName>
        <fullName evidence="1">Acyl dehydratase</fullName>
    </submittedName>
</protein>
<dbReference type="EMBL" id="BGJZ01000095">
    <property type="protein sequence ID" value="GBH08574.1"/>
    <property type="molecule type" value="Genomic_DNA"/>
</dbReference>
<proteinExistence type="predicted"/>
<gene>
    <name evidence="1" type="ORF">KPSA1_01950</name>
</gene>
<evidence type="ECO:0000313" key="1">
    <source>
        <dbReference type="EMBL" id="GBH08574.1"/>
    </source>
</evidence>
<accession>A0A2V0Q7I8</accession>
<sequence length="377" mass="41214">MGEIGVVYAVHDKADQCQVRSAQQLYAIALLQAFQQAAVQPGFVFSDRLMIKAVQIVQRGTQADHAGDGRRARLEAQRCRAKLGVLVVGSQYHFAAELPVRQARQRVVAPVQHAESFRAIKLVAGKYIEVTAQCRHVMTTVNYALRAVHYRQCTLCFSQGDQARQRLPGAEHIGKLADRQQARAWPYKAGCGVKVNHAVEVKRQNHQFQVAALSQLLPWQQVGVVFQSADGDLVARGKFMLQPVGEQVQRRSGTVGEDDLPAFASIKPVGSLDAAGLERLGSVRAWQMLGAMYIGGTVGVVMSQGINQRLRFLRGSGVVQIRLALPLQCGDGRKIGAPGREEGHCSSRLWGRTQCLIALSPRTASVMSVQCFVQLDG</sequence>
<dbReference type="AlphaFoldDB" id="A0A2V0Q7I8"/>
<evidence type="ECO:0000313" key="2">
    <source>
        <dbReference type="Proteomes" id="UP000247480"/>
    </source>
</evidence>
<organism evidence="1 2">
    <name type="scientific">Pseudomonas syringae pv. actinidiae</name>
    <dbReference type="NCBI Taxonomy" id="103796"/>
    <lineage>
        <taxon>Bacteria</taxon>
        <taxon>Pseudomonadati</taxon>
        <taxon>Pseudomonadota</taxon>
        <taxon>Gammaproteobacteria</taxon>
        <taxon>Pseudomonadales</taxon>
        <taxon>Pseudomonadaceae</taxon>
        <taxon>Pseudomonas</taxon>
        <taxon>Pseudomonas syringae</taxon>
    </lineage>
</organism>